<proteinExistence type="predicted"/>
<evidence type="ECO:0000313" key="2">
    <source>
        <dbReference type="Proteomes" id="UP000250043"/>
    </source>
</evidence>
<dbReference type="AlphaFoldDB" id="A0A8E2DSA0"/>
<keyword evidence="2" id="KW-1185">Reference proteome</keyword>
<sequence>MSSEANRPSALLPAAPVLAAGEGFQIPRIALSFPIVRSQRTPFRVLSAPRRSFLRALPAALLRRSRSNSRLPEEPWVLLPKNLVYSSQTPGPTTLRKYLTTSYDHRFSVSSLPHPLSIVKPLLHYSRALDLRYPA</sequence>
<dbReference type="EMBL" id="KV722341">
    <property type="protein sequence ID" value="OCH94737.1"/>
    <property type="molecule type" value="Genomic_DNA"/>
</dbReference>
<dbReference type="Proteomes" id="UP000250043">
    <property type="component" value="Unassembled WGS sequence"/>
</dbReference>
<accession>A0A8E2DSA0</accession>
<gene>
    <name evidence="1" type="ORF">OBBRIDRAFT_77317</name>
</gene>
<reference evidence="1 2" key="1">
    <citation type="submission" date="2016-07" db="EMBL/GenBank/DDBJ databases">
        <title>Draft genome of the white-rot fungus Obba rivulosa 3A-2.</title>
        <authorList>
            <consortium name="DOE Joint Genome Institute"/>
            <person name="Miettinen O."/>
            <person name="Riley R."/>
            <person name="Acob R."/>
            <person name="Barry K."/>
            <person name="Cullen D."/>
            <person name="De Vries R."/>
            <person name="Hainaut M."/>
            <person name="Hatakka A."/>
            <person name="Henrissat B."/>
            <person name="Hilden K."/>
            <person name="Kuo R."/>
            <person name="Labutti K."/>
            <person name="Lipzen A."/>
            <person name="Makela M.R."/>
            <person name="Sandor L."/>
            <person name="Spatafora J.W."/>
            <person name="Grigoriev I.V."/>
            <person name="Hibbett D.S."/>
        </authorList>
    </citation>
    <scope>NUCLEOTIDE SEQUENCE [LARGE SCALE GENOMIC DNA]</scope>
    <source>
        <strain evidence="1 2">3A-2</strain>
    </source>
</reference>
<name>A0A8E2DSA0_9APHY</name>
<protein>
    <submittedName>
        <fullName evidence="1">Uncharacterized protein</fullName>
    </submittedName>
</protein>
<organism evidence="1 2">
    <name type="scientific">Obba rivulosa</name>
    <dbReference type="NCBI Taxonomy" id="1052685"/>
    <lineage>
        <taxon>Eukaryota</taxon>
        <taxon>Fungi</taxon>
        <taxon>Dikarya</taxon>
        <taxon>Basidiomycota</taxon>
        <taxon>Agaricomycotina</taxon>
        <taxon>Agaricomycetes</taxon>
        <taxon>Polyporales</taxon>
        <taxon>Gelatoporiaceae</taxon>
        <taxon>Obba</taxon>
    </lineage>
</organism>
<evidence type="ECO:0000313" key="1">
    <source>
        <dbReference type="EMBL" id="OCH94737.1"/>
    </source>
</evidence>